<evidence type="ECO:0000313" key="3">
    <source>
        <dbReference type="Proteomes" id="UP000279029"/>
    </source>
</evidence>
<dbReference type="PANTHER" id="PTHR36179:SF2">
    <property type="entry name" value="LUD DOMAIN-CONTAINING PROTEIN"/>
    <property type="match status" value="1"/>
</dbReference>
<dbReference type="PANTHER" id="PTHR36179">
    <property type="entry name" value="LUD_DOM DOMAIN-CONTAINING PROTEIN"/>
    <property type="match status" value="1"/>
</dbReference>
<dbReference type="AlphaFoldDB" id="A0A3P7NT57"/>
<dbReference type="InterPro" id="IPR003741">
    <property type="entry name" value="LUD_dom"/>
</dbReference>
<proteinExistence type="predicted"/>
<reference evidence="2 3" key="1">
    <citation type="submission" date="2018-09" db="EMBL/GenBank/DDBJ databases">
        <authorList>
            <person name="Postec A."/>
        </authorList>
    </citation>
    <scope>NUCLEOTIDE SEQUENCE [LARGE SCALE GENOMIC DNA]</scope>
    <source>
        <strain evidence="2">70B-A</strain>
    </source>
</reference>
<dbReference type="EMBL" id="LR130778">
    <property type="protein sequence ID" value="VDN46374.1"/>
    <property type="molecule type" value="Genomic_DNA"/>
</dbReference>
<dbReference type="InterPro" id="IPR009501">
    <property type="entry name" value="UCP020269"/>
</dbReference>
<dbReference type="RefSeq" id="WP_125135900.1">
    <property type="nucleotide sequence ID" value="NZ_LR130778.1"/>
</dbReference>
<dbReference type="PIRSF" id="PIRSF020269">
    <property type="entry name" value="DUF1121"/>
    <property type="match status" value="1"/>
</dbReference>
<protein>
    <submittedName>
        <fullName evidence="2">Lactate utilization protein</fullName>
    </submittedName>
</protein>
<feature type="domain" description="LUD" evidence="1">
    <location>
        <begin position="15"/>
        <end position="205"/>
    </location>
</feature>
<dbReference type="Pfam" id="PF02589">
    <property type="entry name" value="LUD_dom"/>
    <property type="match status" value="1"/>
</dbReference>
<name>A0A3P7NT57_9FIRM</name>
<evidence type="ECO:0000259" key="1">
    <source>
        <dbReference type="Pfam" id="PF02589"/>
    </source>
</evidence>
<organism evidence="2 3">
    <name type="scientific">Petrocella atlantisensis</name>
    <dbReference type="NCBI Taxonomy" id="2173034"/>
    <lineage>
        <taxon>Bacteria</taxon>
        <taxon>Bacillati</taxon>
        <taxon>Bacillota</taxon>
        <taxon>Clostridia</taxon>
        <taxon>Lachnospirales</taxon>
        <taxon>Vallitaleaceae</taxon>
        <taxon>Petrocella</taxon>
    </lineage>
</organism>
<evidence type="ECO:0000313" key="2">
    <source>
        <dbReference type="EMBL" id="VDN46374.1"/>
    </source>
</evidence>
<dbReference type="KEGG" id="cbar:PATL70BA_0518"/>
<sequence>MTPIKKFYRQQSNTIIQNLERRNMKGYYCETKSEAIDLTMSLMEEGSKVSFGGSMTLEELGLLDKITQGSYELLDRRQATSPEEVRSIYLKAFDSDTYLMSSNALSLDGHLVNIDGNGNRVAALIYGPKQVIVICGMNKVATDLDEAISRVKNFAAPPNTQRLSKNTPCSKTGFCHDCQVDDCICSNIVITRRSGKENRIKVILVGEILGY</sequence>
<gene>
    <name evidence="2" type="ORF">PATL70BA_0518</name>
</gene>
<dbReference type="OrthoDB" id="9809147at2"/>
<accession>A0A3P7NT57</accession>
<keyword evidence="3" id="KW-1185">Reference proteome</keyword>
<dbReference type="Proteomes" id="UP000279029">
    <property type="component" value="Chromosome"/>
</dbReference>